<comment type="caution">
    <text evidence="6">The sequence shown here is derived from an EMBL/GenBank/DDBJ whole genome shotgun (WGS) entry which is preliminary data.</text>
</comment>
<keyword evidence="1" id="KW-0677">Repeat</keyword>
<evidence type="ECO:0008006" key="8">
    <source>
        <dbReference type="Google" id="ProtNLM"/>
    </source>
</evidence>
<evidence type="ECO:0000259" key="5">
    <source>
        <dbReference type="Pfam" id="PF23598"/>
    </source>
</evidence>
<dbReference type="InterPro" id="IPR032675">
    <property type="entry name" value="LRR_dom_sf"/>
</dbReference>
<accession>A0ABR0WYK5</accession>
<dbReference type="InterPro" id="IPR055414">
    <property type="entry name" value="LRR_R13L4/SHOC2-like"/>
</dbReference>
<dbReference type="InterPro" id="IPR027417">
    <property type="entry name" value="P-loop_NTPase"/>
</dbReference>
<feature type="domain" description="Disease resistance protein winged helix" evidence="4">
    <location>
        <begin position="295"/>
        <end position="360"/>
    </location>
</feature>
<keyword evidence="3" id="KW-0067">ATP-binding</keyword>
<sequence>MADSFEEFEFRSSAEDIILAALGDENISIIGICGFPGKGSKLATRIVEKSKKEKLFSVVLTVEGSFLELHTEDRILIVLDDVPEMFDLENFEILLLKHKGLCKIIMTSQFKSVFSGMGATKIFAAKEELEVWILLREKSDSCDFYPLAKSVANKFRGLAKFVANKFRGHKFRGLLDLSVVDRILKDKSKIWPRKLLKPALTYEFMEEEVMKGSIHLHPELSSQVIGGSGGTHFQYDMNEKGFCLNSNRSTITEKVNANEVQKVDCHGAKMEVSIDIAFALLSKNCLAECILFCSILPLEYRFTKDMLIWQWIAQGLIKLDEDEIMEEVGSQCFDALLNLDYIVVAVYDYTFDQAKYKVGDKMIVFLQDQLLEPKFQKNLDSKEIDVAKVEHLSLASKEVDHINFDILKRCSRLQTLIIHRCFGSIVKRLPSNLFSEVQTLKILNVSHTNIEVLTCDLENLKELRYLDISETPLMRLSKCICCLSNLQTLKLDGCSKIYELPDCTSELINLRHLILDVARMLDSMPKGIGKLTKLRTLKAFLVGDCDGYRIGELKYLNKLKGSLSIRKLENVMNKEEATEACLCNKHDLKKIELYWSVFGMRKIQMKRKS</sequence>
<dbReference type="PANTHER" id="PTHR47186:SF24">
    <property type="entry name" value="DISEASE RESISTANCE RPP13-LIKE PROTEIN 1"/>
    <property type="match status" value="1"/>
</dbReference>
<reference evidence="6 7" key="1">
    <citation type="journal article" date="2021" name="Comput. Struct. Biotechnol. J.">
        <title>De novo genome assembly of the potent medicinal plant Rehmannia glutinosa using nanopore technology.</title>
        <authorList>
            <person name="Ma L."/>
            <person name="Dong C."/>
            <person name="Song C."/>
            <person name="Wang X."/>
            <person name="Zheng X."/>
            <person name="Niu Y."/>
            <person name="Chen S."/>
            <person name="Feng W."/>
        </authorList>
    </citation>
    <scope>NUCLEOTIDE SEQUENCE [LARGE SCALE GENOMIC DNA]</scope>
    <source>
        <strain evidence="6">DH-2019</strain>
    </source>
</reference>
<dbReference type="Gene3D" id="3.40.50.300">
    <property type="entry name" value="P-loop containing nucleotide triphosphate hydrolases"/>
    <property type="match status" value="1"/>
</dbReference>
<evidence type="ECO:0000256" key="2">
    <source>
        <dbReference type="ARBA" id="ARBA00022741"/>
    </source>
</evidence>
<dbReference type="EMBL" id="JABTTQ020000007">
    <property type="protein sequence ID" value="KAK6151364.1"/>
    <property type="molecule type" value="Genomic_DNA"/>
</dbReference>
<dbReference type="Gene3D" id="3.80.10.10">
    <property type="entry name" value="Ribonuclease Inhibitor"/>
    <property type="match status" value="1"/>
</dbReference>
<proteinExistence type="predicted"/>
<evidence type="ECO:0000313" key="7">
    <source>
        <dbReference type="Proteomes" id="UP001318860"/>
    </source>
</evidence>
<dbReference type="SUPFAM" id="SSF52540">
    <property type="entry name" value="P-loop containing nucleoside triphosphate hydrolases"/>
    <property type="match status" value="1"/>
</dbReference>
<keyword evidence="7" id="KW-1185">Reference proteome</keyword>
<dbReference type="Proteomes" id="UP001318860">
    <property type="component" value="Unassembled WGS sequence"/>
</dbReference>
<organism evidence="6 7">
    <name type="scientific">Rehmannia glutinosa</name>
    <name type="common">Chinese foxglove</name>
    <dbReference type="NCBI Taxonomy" id="99300"/>
    <lineage>
        <taxon>Eukaryota</taxon>
        <taxon>Viridiplantae</taxon>
        <taxon>Streptophyta</taxon>
        <taxon>Embryophyta</taxon>
        <taxon>Tracheophyta</taxon>
        <taxon>Spermatophyta</taxon>
        <taxon>Magnoliopsida</taxon>
        <taxon>eudicotyledons</taxon>
        <taxon>Gunneridae</taxon>
        <taxon>Pentapetalae</taxon>
        <taxon>asterids</taxon>
        <taxon>lamiids</taxon>
        <taxon>Lamiales</taxon>
        <taxon>Orobanchaceae</taxon>
        <taxon>Rehmannieae</taxon>
        <taxon>Rehmannia</taxon>
    </lineage>
</organism>
<evidence type="ECO:0000256" key="3">
    <source>
        <dbReference type="ARBA" id="ARBA00022840"/>
    </source>
</evidence>
<gene>
    <name evidence="6" type="ORF">DH2020_013999</name>
</gene>
<name>A0ABR0WYK5_REHGL</name>
<evidence type="ECO:0000256" key="1">
    <source>
        <dbReference type="ARBA" id="ARBA00022737"/>
    </source>
</evidence>
<keyword evidence="2" id="KW-0547">Nucleotide-binding</keyword>
<evidence type="ECO:0000313" key="6">
    <source>
        <dbReference type="EMBL" id="KAK6151364.1"/>
    </source>
</evidence>
<dbReference type="InterPro" id="IPR058922">
    <property type="entry name" value="WHD_DRP"/>
</dbReference>
<evidence type="ECO:0000259" key="4">
    <source>
        <dbReference type="Pfam" id="PF23559"/>
    </source>
</evidence>
<dbReference type="PANTHER" id="PTHR47186">
    <property type="entry name" value="LEUCINE-RICH REPEAT-CONTAINING PROTEIN 57"/>
    <property type="match status" value="1"/>
</dbReference>
<dbReference type="Pfam" id="PF23559">
    <property type="entry name" value="WHD_DRP"/>
    <property type="match status" value="1"/>
</dbReference>
<dbReference type="Pfam" id="PF23598">
    <property type="entry name" value="LRR_14"/>
    <property type="match status" value="1"/>
</dbReference>
<protein>
    <recommendedName>
        <fullName evidence="8">NB-ARC domain-containing protein</fullName>
    </recommendedName>
</protein>
<dbReference type="SUPFAM" id="SSF52058">
    <property type="entry name" value="L domain-like"/>
    <property type="match status" value="1"/>
</dbReference>
<feature type="domain" description="Disease resistance R13L4/SHOC-2-like LRR" evidence="5">
    <location>
        <begin position="433"/>
        <end position="596"/>
    </location>
</feature>